<evidence type="ECO:0000256" key="13">
    <source>
        <dbReference type="ARBA" id="ARBA00047384"/>
    </source>
</evidence>
<evidence type="ECO:0000256" key="10">
    <source>
        <dbReference type="ARBA" id="ARBA00022771"/>
    </source>
</evidence>
<feature type="domain" description="Methyltransferase" evidence="18">
    <location>
        <begin position="239"/>
        <end position="336"/>
    </location>
</feature>
<evidence type="ECO:0000256" key="15">
    <source>
        <dbReference type="PROSITE-ProRule" id="PRU01015"/>
    </source>
</evidence>
<protein>
    <recommendedName>
        <fullName evidence="3">type I protein arginine methyltransferase</fullName>
        <ecNumber evidence="3">2.1.1.319</ecNumber>
    </recommendedName>
</protein>
<dbReference type="GO" id="GO:0042054">
    <property type="term" value="F:histone methyltransferase activity"/>
    <property type="evidence" value="ECO:0007669"/>
    <property type="project" value="TreeGrafter"/>
</dbReference>
<keyword evidence="11" id="KW-0862">Zinc</keyword>
<dbReference type="FunFam" id="3.40.50.150:FF:000034">
    <property type="entry name" value="Protein arginine N-methyltransferase 3"/>
    <property type="match status" value="1"/>
</dbReference>
<dbReference type="EC" id="2.1.1.319" evidence="3"/>
<evidence type="ECO:0000259" key="20">
    <source>
        <dbReference type="Pfam" id="PF22528"/>
    </source>
</evidence>
<dbReference type="InterPro" id="IPR055135">
    <property type="entry name" value="PRMT_dom"/>
</dbReference>
<reference evidence="21" key="1">
    <citation type="journal article" date="2020" name="bioRxiv">
        <title>Whole genome comparisons of ergot fungi reveals the divergence and evolution of species within the genus Claviceps are the result of varying mechanisms driving genome evolution and host range expansion.</title>
        <authorList>
            <person name="Wyka S.A."/>
            <person name="Mondo S.J."/>
            <person name="Liu M."/>
            <person name="Dettman J."/>
            <person name="Nalam V."/>
            <person name="Broders K.D."/>
        </authorList>
    </citation>
    <scope>NUCLEOTIDE SEQUENCE</scope>
    <source>
        <strain evidence="21">CCC 602</strain>
    </source>
</reference>
<dbReference type="InterPro" id="IPR041698">
    <property type="entry name" value="Methyltransf_25"/>
</dbReference>
<evidence type="ECO:0000256" key="11">
    <source>
        <dbReference type="ARBA" id="ARBA00022833"/>
    </source>
</evidence>
<evidence type="ECO:0000256" key="17">
    <source>
        <dbReference type="SAM" id="MobiDB-lite"/>
    </source>
</evidence>
<comment type="catalytic activity">
    <reaction evidence="14">
        <text>L-arginyl-[protein] + S-adenosyl-L-methionine = N(omega)-methyl-L-arginyl-[protein] + S-adenosyl-L-homocysteine + H(+)</text>
        <dbReference type="Rhea" id="RHEA:48100"/>
        <dbReference type="Rhea" id="RHEA-COMP:10532"/>
        <dbReference type="Rhea" id="RHEA-COMP:11990"/>
        <dbReference type="ChEBI" id="CHEBI:15378"/>
        <dbReference type="ChEBI" id="CHEBI:29965"/>
        <dbReference type="ChEBI" id="CHEBI:57856"/>
        <dbReference type="ChEBI" id="CHEBI:59789"/>
        <dbReference type="ChEBI" id="CHEBI:65280"/>
    </reaction>
    <physiologicalReaction direction="left-to-right" evidence="14">
        <dbReference type="Rhea" id="RHEA:48101"/>
    </physiologicalReaction>
</comment>
<sequence length="537" mass="60331">MTGLKEKSAPSCQSSDTSEGSNWLDVEPDVENIEFVSLFDGQTFPTLSEMLDYCKQEHSFNLLEHIHRLRLDFLGAVKLINFIRNYVRDKSTIPKQISREDIDDERYLSPVIENDAVIFSLDELLDSSSQDQEVAINATETPANELLDRNKTLESELHAIREKFANYRLAVEQTLDRRWGVDDIPGSPLVSKPKDVSSSYFESYAANDIHETMLKDAVRTDAYRDFIYENKAIFKNKVVLDIGCGTGILSMFCAKAGAAQVIAVDRSDIIDKARENVFNNGMADTITCVKGSIEEVVLPVKEVDIIVSEWMGYCLLYEAMLPSVLFARDKYLKSDGLLVPSSATLWIAPVKDEEYLSESVSFWRDVYGFDMKAMLEGIYDEVHIQARPKSSLCGAACPFKVLDLYTCRLEDLCFTTDYSTEMNGEAATFDGFLIWFDNFFSPLRIESAPPASTTAAAFNLSSPGHVAFTTGPDGPETHWKQGILLMRPQAAVQDVPESRRIDGQVSFSAHSDNPRALVLRVTWSTRDGYNNQTWDLL</sequence>
<dbReference type="Pfam" id="PF22528">
    <property type="entry name" value="PRMT_C"/>
    <property type="match status" value="1"/>
</dbReference>
<dbReference type="PANTHER" id="PTHR11006">
    <property type="entry name" value="PROTEIN ARGININE N-METHYLTRANSFERASE"/>
    <property type="match status" value="1"/>
</dbReference>
<feature type="region of interest" description="Disordered" evidence="17">
    <location>
        <begin position="1"/>
        <end position="23"/>
    </location>
</feature>
<dbReference type="PANTHER" id="PTHR11006:SF116">
    <property type="entry name" value="PROTEIN METHYLTRANSFERASE"/>
    <property type="match status" value="1"/>
</dbReference>
<gene>
    <name evidence="21" type="ORF">E4U43_007316</name>
</gene>
<keyword evidence="16" id="KW-0175">Coiled coil</keyword>
<evidence type="ECO:0000256" key="3">
    <source>
        <dbReference type="ARBA" id="ARBA00011925"/>
    </source>
</evidence>
<dbReference type="SUPFAM" id="SSF57667">
    <property type="entry name" value="beta-beta-alpha zinc fingers"/>
    <property type="match status" value="1"/>
</dbReference>
<dbReference type="Gene3D" id="3.40.50.150">
    <property type="entry name" value="Vaccinia Virus protein VP39"/>
    <property type="match status" value="1"/>
</dbReference>
<dbReference type="InterPro" id="IPR025799">
    <property type="entry name" value="Arg_MeTrfase"/>
</dbReference>
<feature type="domain" description="Protein arginine N-methyltransferase" evidence="20">
    <location>
        <begin position="342"/>
        <end position="526"/>
    </location>
</feature>
<keyword evidence="10" id="KW-0863">Zinc-finger</keyword>
<dbReference type="GO" id="GO:0005634">
    <property type="term" value="C:nucleus"/>
    <property type="evidence" value="ECO:0007669"/>
    <property type="project" value="UniProtKB-SubCell"/>
</dbReference>
<evidence type="ECO:0000259" key="19">
    <source>
        <dbReference type="Pfam" id="PF21137"/>
    </source>
</evidence>
<keyword evidence="4" id="KW-0963">Cytoplasm</keyword>
<dbReference type="GO" id="GO:0008270">
    <property type="term" value="F:zinc ion binding"/>
    <property type="evidence" value="ECO:0007669"/>
    <property type="project" value="UniProtKB-KW"/>
</dbReference>
<name>A0A9P7NDR0_9HYPO</name>
<keyword evidence="7 15" id="KW-0808">Transferase</keyword>
<comment type="subcellular location">
    <subcellularLocation>
        <location evidence="2">Cytoplasm</location>
        <location evidence="2">Cytosol</location>
    </subcellularLocation>
    <subcellularLocation>
        <location evidence="1">Nucleus</location>
    </subcellularLocation>
</comment>
<keyword evidence="8 15" id="KW-0949">S-adenosyl-L-methionine</keyword>
<feature type="compositionally biased region" description="Polar residues" evidence="17">
    <location>
        <begin position="10"/>
        <end position="21"/>
    </location>
</feature>
<evidence type="ECO:0000256" key="8">
    <source>
        <dbReference type="ARBA" id="ARBA00022691"/>
    </source>
</evidence>
<dbReference type="OrthoDB" id="7848332at2759"/>
<dbReference type="InterPro" id="IPR036236">
    <property type="entry name" value="Znf_C2H2_sf"/>
</dbReference>
<dbReference type="InterPro" id="IPR049482">
    <property type="entry name" value="ANM3-like_C2H2_Zf"/>
</dbReference>
<dbReference type="InterPro" id="IPR029063">
    <property type="entry name" value="SAM-dependent_MTases_sf"/>
</dbReference>
<evidence type="ECO:0000256" key="9">
    <source>
        <dbReference type="ARBA" id="ARBA00022723"/>
    </source>
</evidence>
<evidence type="ECO:0000256" key="16">
    <source>
        <dbReference type="SAM" id="Coils"/>
    </source>
</evidence>
<evidence type="ECO:0000256" key="1">
    <source>
        <dbReference type="ARBA" id="ARBA00004123"/>
    </source>
</evidence>
<evidence type="ECO:0000313" key="21">
    <source>
        <dbReference type="EMBL" id="KAG6013382.1"/>
    </source>
</evidence>
<comment type="catalytic activity">
    <reaction evidence="13">
        <text>L-arginyl-[protein] + 2 S-adenosyl-L-methionine = N(omega),N(omega)-dimethyl-L-arginyl-[protein] + 2 S-adenosyl-L-homocysteine + 2 H(+)</text>
        <dbReference type="Rhea" id="RHEA:48096"/>
        <dbReference type="Rhea" id="RHEA-COMP:10532"/>
        <dbReference type="Rhea" id="RHEA-COMP:11991"/>
        <dbReference type="ChEBI" id="CHEBI:15378"/>
        <dbReference type="ChEBI" id="CHEBI:29965"/>
        <dbReference type="ChEBI" id="CHEBI:57856"/>
        <dbReference type="ChEBI" id="CHEBI:59789"/>
        <dbReference type="ChEBI" id="CHEBI:61897"/>
        <dbReference type="EC" id="2.1.1.319"/>
    </reaction>
    <physiologicalReaction direction="left-to-right" evidence="13">
        <dbReference type="Rhea" id="RHEA:48097"/>
    </physiologicalReaction>
</comment>
<evidence type="ECO:0000256" key="6">
    <source>
        <dbReference type="ARBA" id="ARBA00022603"/>
    </source>
</evidence>
<dbReference type="PROSITE" id="PS51678">
    <property type="entry name" value="SAM_MT_PRMT"/>
    <property type="match status" value="1"/>
</dbReference>
<dbReference type="Gene3D" id="2.70.160.11">
    <property type="entry name" value="Hnrnp arginine n-methyltransferase1"/>
    <property type="match status" value="1"/>
</dbReference>
<evidence type="ECO:0000256" key="2">
    <source>
        <dbReference type="ARBA" id="ARBA00004514"/>
    </source>
</evidence>
<organism evidence="21 22">
    <name type="scientific">Claviceps pusilla</name>
    <dbReference type="NCBI Taxonomy" id="123648"/>
    <lineage>
        <taxon>Eukaryota</taxon>
        <taxon>Fungi</taxon>
        <taxon>Dikarya</taxon>
        <taxon>Ascomycota</taxon>
        <taxon>Pezizomycotina</taxon>
        <taxon>Sordariomycetes</taxon>
        <taxon>Hypocreomycetidae</taxon>
        <taxon>Hypocreales</taxon>
        <taxon>Clavicipitaceae</taxon>
        <taxon>Claviceps</taxon>
    </lineage>
</organism>
<dbReference type="AlphaFoldDB" id="A0A9P7NDR0"/>
<dbReference type="GO" id="GO:0032259">
    <property type="term" value="P:methylation"/>
    <property type="evidence" value="ECO:0007669"/>
    <property type="project" value="UniProtKB-KW"/>
</dbReference>
<evidence type="ECO:0000256" key="14">
    <source>
        <dbReference type="ARBA" id="ARBA00049303"/>
    </source>
</evidence>
<keyword evidence="12" id="KW-0539">Nucleus</keyword>
<feature type="domain" description="Protein arginine N-methyltransferase 3-like C2H2 zinc finger" evidence="19">
    <location>
        <begin position="66"/>
        <end position="110"/>
    </location>
</feature>
<feature type="coiled-coil region" evidence="16">
    <location>
        <begin position="143"/>
        <end position="170"/>
    </location>
</feature>
<accession>A0A9P7NDR0</accession>
<keyword evidence="9" id="KW-0479">Metal-binding</keyword>
<keyword evidence="6 15" id="KW-0489">Methyltransferase</keyword>
<evidence type="ECO:0000256" key="7">
    <source>
        <dbReference type="ARBA" id="ARBA00022679"/>
    </source>
</evidence>
<dbReference type="GO" id="GO:0035242">
    <property type="term" value="F:protein-arginine omega-N asymmetric methyltransferase activity"/>
    <property type="evidence" value="ECO:0007669"/>
    <property type="project" value="UniProtKB-EC"/>
</dbReference>
<proteinExistence type="predicted"/>
<dbReference type="Pfam" id="PF13649">
    <property type="entry name" value="Methyltransf_25"/>
    <property type="match status" value="1"/>
</dbReference>
<evidence type="ECO:0000259" key="18">
    <source>
        <dbReference type="Pfam" id="PF13649"/>
    </source>
</evidence>
<dbReference type="Proteomes" id="UP000748025">
    <property type="component" value="Unassembled WGS sequence"/>
</dbReference>
<comment type="caution">
    <text evidence="21">The sequence shown here is derived from an EMBL/GenBank/DDBJ whole genome shotgun (WGS) entry which is preliminary data.</text>
</comment>
<dbReference type="CDD" id="cd02440">
    <property type="entry name" value="AdoMet_MTases"/>
    <property type="match status" value="1"/>
</dbReference>
<evidence type="ECO:0000256" key="4">
    <source>
        <dbReference type="ARBA" id="ARBA00022490"/>
    </source>
</evidence>
<dbReference type="Pfam" id="PF21137">
    <property type="entry name" value="ANM3_C2H2_Zf"/>
    <property type="match status" value="1"/>
</dbReference>
<dbReference type="SUPFAM" id="SSF53335">
    <property type="entry name" value="S-adenosyl-L-methionine-dependent methyltransferases"/>
    <property type="match status" value="1"/>
</dbReference>
<evidence type="ECO:0000256" key="5">
    <source>
        <dbReference type="ARBA" id="ARBA00022553"/>
    </source>
</evidence>
<keyword evidence="22" id="KW-1185">Reference proteome</keyword>
<dbReference type="GO" id="GO:0005829">
    <property type="term" value="C:cytosol"/>
    <property type="evidence" value="ECO:0007669"/>
    <property type="project" value="UniProtKB-SubCell"/>
</dbReference>
<dbReference type="EMBL" id="SRPW01000599">
    <property type="protein sequence ID" value="KAG6013382.1"/>
    <property type="molecule type" value="Genomic_DNA"/>
</dbReference>
<keyword evidence="5" id="KW-0597">Phosphoprotein</keyword>
<evidence type="ECO:0000256" key="12">
    <source>
        <dbReference type="ARBA" id="ARBA00023242"/>
    </source>
</evidence>
<evidence type="ECO:0000313" key="22">
    <source>
        <dbReference type="Proteomes" id="UP000748025"/>
    </source>
</evidence>